<comment type="similarity">
    <text evidence="1">Belongs to the UFD1 family.</text>
</comment>
<evidence type="ECO:0000256" key="1">
    <source>
        <dbReference type="ARBA" id="ARBA00006043"/>
    </source>
</evidence>
<organism evidence="5">
    <name type="scientific">Daucus carota subsp. sativus</name>
    <name type="common">Carrot</name>
    <dbReference type="NCBI Taxonomy" id="79200"/>
    <lineage>
        <taxon>Eukaryota</taxon>
        <taxon>Viridiplantae</taxon>
        <taxon>Streptophyta</taxon>
        <taxon>Embryophyta</taxon>
        <taxon>Tracheophyta</taxon>
        <taxon>Spermatophyta</taxon>
        <taxon>Magnoliopsida</taxon>
        <taxon>eudicotyledons</taxon>
        <taxon>Gunneridae</taxon>
        <taxon>Pentapetalae</taxon>
        <taxon>asterids</taxon>
        <taxon>campanulids</taxon>
        <taxon>Apiales</taxon>
        <taxon>Apiaceae</taxon>
        <taxon>Apioideae</taxon>
        <taxon>Scandiceae</taxon>
        <taxon>Daucinae</taxon>
        <taxon>Daucus</taxon>
        <taxon>Daucus sect. Daucus</taxon>
    </lineage>
</organism>
<evidence type="ECO:0000259" key="4">
    <source>
        <dbReference type="Pfam" id="PF24842"/>
    </source>
</evidence>
<evidence type="ECO:0000256" key="2">
    <source>
        <dbReference type="ARBA" id="ARBA00022786"/>
    </source>
</evidence>
<reference evidence="5" key="1">
    <citation type="journal article" date="2016" name="Nat. Genet.">
        <title>A high-quality carrot genome assembly provides new insights into carotenoid accumulation and asterid genome evolution.</title>
        <authorList>
            <person name="Iorizzo M."/>
            <person name="Ellison S."/>
            <person name="Senalik D."/>
            <person name="Zeng P."/>
            <person name="Satapoomin P."/>
            <person name="Huang J."/>
            <person name="Bowman M."/>
            <person name="Iovene M."/>
            <person name="Sanseverino W."/>
            <person name="Cavagnaro P."/>
            <person name="Yildiz M."/>
            <person name="Macko-Podgorni A."/>
            <person name="Moranska E."/>
            <person name="Grzebelus E."/>
            <person name="Grzebelus D."/>
            <person name="Ashrafi H."/>
            <person name="Zheng Z."/>
            <person name="Cheng S."/>
            <person name="Spooner D."/>
            <person name="Van Deynze A."/>
            <person name="Simon P."/>
        </authorList>
    </citation>
    <scope>NUCLEOTIDE SEQUENCE [LARGE SCALE GENOMIC DNA]</scope>
    <source>
        <tissue evidence="5">Leaf</tissue>
    </source>
</reference>
<proteinExistence type="inferred from homology"/>
<gene>
    <name evidence="5" type="ORF">DCAR_019853</name>
</gene>
<dbReference type="Pfam" id="PF24842">
    <property type="entry name" value="UFD1_N2"/>
    <property type="match status" value="1"/>
</dbReference>
<evidence type="ECO:0000259" key="3">
    <source>
        <dbReference type="Pfam" id="PF03152"/>
    </source>
</evidence>
<protein>
    <submittedName>
        <fullName evidence="5">Uncharacterized protein</fullName>
    </submittedName>
</protein>
<dbReference type="GO" id="GO:0034098">
    <property type="term" value="C:VCP-NPL4-UFD1 AAA ATPase complex"/>
    <property type="evidence" value="ECO:0007669"/>
    <property type="project" value="TreeGrafter"/>
</dbReference>
<dbReference type="InterPro" id="IPR004854">
    <property type="entry name" value="Ufd1-like"/>
</dbReference>
<dbReference type="Pfam" id="PF03152">
    <property type="entry name" value="UFD1_N1"/>
    <property type="match status" value="1"/>
</dbReference>
<name>A0A161ZX60_DAUCS</name>
<dbReference type="AlphaFoldDB" id="A0A161ZX60"/>
<dbReference type="Gene3D" id="3.10.330.10">
    <property type="match status" value="1"/>
</dbReference>
<dbReference type="GO" id="GO:0031593">
    <property type="term" value="F:polyubiquitin modification-dependent protein binding"/>
    <property type="evidence" value="ECO:0007669"/>
    <property type="project" value="TreeGrafter"/>
</dbReference>
<accession>A0A161ZX60</accession>
<dbReference type="PANTHER" id="PTHR12555:SF13">
    <property type="entry name" value="UBIQUITIN RECOGNITION FACTOR IN ER-ASSOCIATED DEGRADATION PROTEIN 1"/>
    <property type="match status" value="1"/>
</dbReference>
<comment type="caution">
    <text evidence="5">The sequence shown here is derived from an EMBL/GenBank/DDBJ whole genome shotgun (WGS) entry which is preliminary data.</text>
</comment>
<dbReference type="InterPro" id="IPR055417">
    <property type="entry name" value="UFD1_N1"/>
</dbReference>
<dbReference type="InterPro" id="IPR042299">
    <property type="entry name" value="Ufd1-like_Nn"/>
</dbReference>
<dbReference type="EMBL" id="LNRQ01000006">
    <property type="protein sequence ID" value="KZM92782.1"/>
    <property type="molecule type" value="Genomic_DNA"/>
</dbReference>
<dbReference type="GO" id="GO:0036503">
    <property type="term" value="P:ERAD pathway"/>
    <property type="evidence" value="ECO:0007669"/>
    <property type="project" value="TreeGrafter"/>
</dbReference>
<dbReference type="InterPro" id="IPR055418">
    <property type="entry name" value="UFD1_N2"/>
</dbReference>
<dbReference type="Gene3D" id="2.40.40.50">
    <property type="entry name" value="Ubiquitin fusion degradation protein UFD1, N-terminal domain"/>
    <property type="match status" value="1"/>
</dbReference>
<dbReference type="STRING" id="79200.A0A161ZX60"/>
<dbReference type="GO" id="GO:0006511">
    <property type="term" value="P:ubiquitin-dependent protein catabolic process"/>
    <property type="evidence" value="ECO:0007669"/>
    <property type="project" value="InterPro"/>
</dbReference>
<dbReference type="OMA" id="CEVEFAL"/>
<keyword evidence="2" id="KW-0833">Ubl conjugation pathway</keyword>
<dbReference type="PANTHER" id="PTHR12555">
    <property type="entry name" value="UBIQUITIN FUSION DEGRADATON PROTEIN 1"/>
    <property type="match status" value="1"/>
</dbReference>
<feature type="domain" description="Ubiquitin fusion degradation protein UFD1 N-terminal subdomain 2" evidence="4">
    <location>
        <begin position="109"/>
        <end position="185"/>
    </location>
</feature>
<evidence type="ECO:0000313" key="5">
    <source>
        <dbReference type="EMBL" id="KZM92782.1"/>
    </source>
</evidence>
<feature type="domain" description="Ubiquitin fusion degradation protein UFD1 N-terminal subdomain 1" evidence="3">
    <location>
        <begin position="18"/>
        <end position="107"/>
    </location>
</feature>
<dbReference type="Gramene" id="KZM92782">
    <property type="protein sequence ID" value="KZM92782"/>
    <property type="gene ID" value="DCAR_019853"/>
</dbReference>
<sequence>MAGNSKSHAVNKPGFTLFCHPLSHINKPHCEIGNKIIMPASALDVLLSRKVKYPLTFMITNPFLEKVSHCGVLEFSAEEGSVFLPDWMMRNLSLEQGQLVEIEYTGLSKGRFLKVQPHSSEFVKNLENPKEVMERLLRDFACLTIGDTIMVNHENQEYYIDIVEAMPKDAVSLFETDCELEFEKPLDYHEEPQVIETRDEQADQDVMEAEKDVVFRPFSGVSRRLDGKVTAAAPDSKKHVGTSVVCGLDGECSAAKKKPETKEDKEEKKFQAFTGKNYFSRPPRNFGNSHLVTTVRKCRCVSRDTKCELVRDVKLWTTHFEMLKVCH</sequence>